<comment type="caution">
    <text evidence="3">The sequence shown here is derived from an EMBL/GenBank/DDBJ whole genome shotgun (WGS) entry which is preliminary data.</text>
</comment>
<dbReference type="RefSeq" id="WP_103726001.1">
    <property type="nucleotide sequence ID" value="NZ_PQNY01000007.1"/>
</dbReference>
<dbReference type="OrthoDB" id="9811934at2"/>
<dbReference type="SUPFAM" id="SSF50998">
    <property type="entry name" value="Quinoprotein alcohol dehydrogenase-like"/>
    <property type="match status" value="1"/>
</dbReference>
<keyword evidence="4" id="KW-1185">Reference proteome</keyword>
<dbReference type="Proteomes" id="UP000237056">
    <property type="component" value="Unassembled WGS sequence"/>
</dbReference>
<name>A0A2S4N895_9FLAO</name>
<dbReference type="AlphaFoldDB" id="A0A2S4N895"/>
<dbReference type="Pfam" id="PF18962">
    <property type="entry name" value="Por_Secre_tail"/>
    <property type="match status" value="1"/>
</dbReference>
<accession>A0A2S4N895</accession>
<dbReference type="PANTHER" id="PTHR42754">
    <property type="entry name" value="ENDOGLUCANASE"/>
    <property type="match status" value="1"/>
</dbReference>
<dbReference type="InterPro" id="IPR026444">
    <property type="entry name" value="Secre_tail"/>
</dbReference>
<evidence type="ECO:0000313" key="3">
    <source>
        <dbReference type="EMBL" id="POS01936.1"/>
    </source>
</evidence>
<reference evidence="3 4" key="1">
    <citation type="submission" date="2018-01" db="EMBL/GenBank/DDBJ databases">
        <title>Genomic Encyclopedia of Type Strains, Phase I: the one thousand microbial genomes (KMG-I) project.</title>
        <authorList>
            <person name="Goeker M."/>
        </authorList>
    </citation>
    <scope>NUCLEOTIDE SEQUENCE [LARGE SCALE GENOMIC DNA]</scope>
    <source>
        <strain evidence="3 4">DSM 17960</strain>
    </source>
</reference>
<protein>
    <submittedName>
        <fullName evidence="3">Putative secreted protein (Por secretion system target)</fullName>
    </submittedName>
</protein>
<keyword evidence="1" id="KW-0732">Signal</keyword>
<dbReference type="InterPro" id="IPR011047">
    <property type="entry name" value="Quinoprotein_ADH-like_sf"/>
</dbReference>
<sequence>MHTTKQLFIWCLSCIVSSMSAQKITWEKSMGGKHAEYLADVIPTADYGFLLAGSSLSGKTGTKDQNNKGNLDFWLWKMNEHGEPEWQKSYGGEAMDLLKTIAPTPDGGFILGGDSFSDKGADKTQPAYGQADYWILKLDAAGNLEWQRTIGSEGQEQIKKILVTPDGYLIAGSSASSKAFDKTEENYGALDYWVIKTDRKGAIQWQKTFGGSYNDILEDAIALPDGGFILGGYSNSPSDGTKTATLNGMGDFWVLRIDKKGELLWQKSYGGAQDDHLTVLLLKTNGSLWMGGHSNSETDNDKTTANKQGTDIWLLQTDLDGVVQWQDTYNIGAYDLLSSIIDNKDGTYLLSGFAKGITQKKGANPLLDSTKYKNGTADYVALKINEKGDILWDKSVGSEGEEVLVKTVLMRDGAYLMCGTSKAPTVLSMGKQTAAASKDRNTAIGSTDFWVVKLKDEQKPDTPKVLIDAYPNPALSYTNIAIGYDYTSGTASVVDLSGKTLQRFDINGSRTIPVDLSNYPEGIYIVNIKTNVQNDGVKIIKSNNKN</sequence>
<proteinExistence type="predicted"/>
<evidence type="ECO:0000256" key="1">
    <source>
        <dbReference type="ARBA" id="ARBA00022729"/>
    </source>
</evidence>
<evidence type="ECO:0000259" key="2">
    <source>
        <dbReference type="Pfam" id="PF18962"/>
    </source>
</evidence>
<dbReference type="EMBL" id="PQNY01000007">
    <property type="protein sequence ID" value="POS01936.1"/>
    <property type="molecule type" value="Genomic_DNA"/>
</dbReference>
<evidence type="ECO:0000313" key="4">
    <source>
        <dbReference type="Proteomes" id="UP000237056"/>
    </source>
</evidence>
<dbReference type="PANTHER" id="PTHR42754:SF1">
    <property type="entry name" value="LIPOPROTEIN"/>
    <property type="match status" value="1"/>
</dbReference>
<organism evidence="3 4">
    <name type="scientific">Flavobacterium croceum DSM 17960</name>
    <dbReference type="NCBI Taxonomy" id="1121886"/>
    <lineage>
        <taxon>Bacteria</taxon>
        <taxon>Pseudomonadati</taxon>
        <taxon>Bacteroidota</taxon>
        <taxon>Flavobacteriia</taxon>
        <taxon>Flavobacteriales</taxon>
        <taxon>Flavobacteriaceae</taxon>
        <taxon>Flavobacterium</taxon>
    </lineage>
</organism>
<feature type="domain" description="Secretion system C-terminal sorting" evidence="2">
    <location>
        <begin position="470"/>
        <end position="539"/>
    </location>
</feature>
<dbReference type="NCBIfam" id="TIGR04183">
    <property type="entry name" value="Por_Secre_tail"/>
    <property type="match status" value="1"/>
</dbReference>
<gene>
    <name evidence="3" type="ORF">Q361_107126</name>
</gene>